<dbReference type="EMBL" id="PYLZ01000010">
    <property type="protein sequence ID" value="PSW22990.1"/>
    <property type="molecule type" value="Genomic_DNA"/>
</dbReference>
<keyword evidence="1" id="KW-0472">Membrane</keyword>
<dbReference type="AlphaFoldDB" id="A0A0J8VC03"/>
<accession>A0A0J8VC03</accession>
<evidence type="ECO:0000313" key="3">
    <source>
        <dbReference type="Proteomes" id="UP000240481"/>
    </source>
</evidence>
<evidence type="ECO:0000313" key="2">
    <source>
        <dbReference type="EMBL" id="PSW22990.1"/>
    </source>
</evidence>
<reference evidence="2 3" key="1">
    <citation type="submission" date="2018-01" db="EMBL/GenBank/DDBJ databases">
        <title>Whole genome sequencing of Histamine producing bacteria.</title>
        <authorList>
            <person name="Butler K."/>
        </authorList>
    </citation>
    <scope>NUCLEOTIDE SEQUENCE [LARGE SCALE GENOMIC DNA]</scope>
    <source>
        <strain evidence="2 3">DSM 24669</strain>
    </source>
</reference>
<keyword evidence="3" id="KW-1185">Reference proteome</keyword>
<gene>
    <name evidence="2" type="ORF">C9I94_17580</name>
</gene>
<keyword evidence="1" id="KW-0812">Transmembrane</keyword>
<evidence type="ECO:0000256" key="1">
    <source>
        <dbReference type="SAM" id="Phobius"/>
    </source>
</evidence>
<dbReference type="Proteomes" id="UP000240481">
    <property type="component" value="Unassembled WGS sequence"/>
</dbReference>
<comment type="caution">
    <text evidence="2">The sequence shown here is derived from an EMBL/GenBank/DDBJ whole genome shotgun (WGS) entry which is preliminary data.</text>
</comment>
<name>A0A0J8VC03_9GAMM</name>
<protein>
    <submittedName>
        <fullName evidence="2">Uncharacterized protein</fullName>
    </submittedName>
</protein>
<organism evidence="2 3">
    <name type="scientific">Photobacterium swingsii</name>
    <dbReference type="NCBI Taxonomy" id="680026"/>
    <lineage>
        <taxon>Bacteria</taxon>
        <taxon>Pseudomonadati</taxon>
        <taxon>Pseudomonadota</taxon>
        <taxon>Gammaproteobacteria</taxon>
        <taxon>Vibrionales</taxon>
        <taxon>Vibrionaceae</taxon>
        <taxon>Photobacterium</taxon>
    </lineage>
</organism>
<sequence>MKQKLITRMIYLIILFTLFSGLGWLAIMVDNHFDDTAAEAIVFDKGAFFKCHVICSLSGNDYL</sequence>
<feature type="transmembrane region" description="Helical" evidence="1">
    <location>
        <begin position="9"/>
        <end position="27"/>
    </location>
</feature>
<keyword evidence="1" id="KW-1133">Transmembrane helix</keyword>
<proteinExistence type="predicted"/>